<evidence type="ECO:0000313" key="9">
    <source>
        <dbReference type="EMBL" id="CAA0821791.1"/>
    </source>
</evidence>
<dbReference type="GO" id="GO:0016787">
    <property type="term" value="F:hydrolase activity"/>
    <property type="evidence" value="ECO:0007669"/>
    <property type="project" value="UniProtKB-KW"/>
</dbReference>
<keyword evidence="4" id="KW-0255">Endonuclease</keyword>
<dbReference type="Proteomes" id="UP001153555">
    <property type="component" value="Unassembled WGS sequence"/>
</dbReference>
<evidence type="ECO:0000256" key="5">
    <source>
        <dbReference type="ARBA" id="ARBA00022801"/>
    </source>
</evidence>
<dbReference type="InterPro" id="IPR041373">
    <property type="entry name" value="RT_RNaseH"/>
</dbReference>
<dbReference type="PANTHER" id="PTHR37984:SF5">
    <property type="entry name" value="PROTEIN NYNRIN-LIKE"/>
    <property type="match status" value="1"/>
</dbReference>
<feature type="domain" description="Reverse transcriptase RNase H-like" evidence="7">
    <location>
        <begin position="233"/>
        <end position="331"/>
    </location>
</feature>
<dbReference type="InterPro" id="IPR036397">
    <property type="entry name" value="RNaseH_sf"/>
</dbReference>
<sequence>MHTARSAMLVFDSLNVGQLLDILARRSAAASTLLPSAGLASALTLRASSIYPSNRATDLASVDLVIGLSDLASLEHPSIDHSSLLLDPSGCNPSSRMLRLGMSTATCLRAYIKALSCTIADVFYEVPDIVGKVLDEFKDTMPPELPKELPPRRPCDHRIELEPGSQPPAQPPYWMPLAELAEFRKQLDELLVSPLTDLLKKDRCWEWDKAQQVAFDLLNQDVTQEPILKLAKFDQPFEVQVDASDRAIGGVFVQDKHPIAFENRKLKDAETRYSTHEKEMTAVIHCLEMWRHYLLGTRFTVVTDNVASTYFRTQKKLSPKQARWQEFLGEFDFDWVHRPGKHNDVADALSRKVVASYVLALYAVESDFVKKVRGESLKDPVYVKLAEQVAAGEVRKYWLEDRLLYAKGRRMYIPSGGMRRELLKDYHDSQWAGHPGVERIQDNWVEFLDMAQFCYNLHKPSATGMSPFELVYGQQPQLPHDVAVQRTGGKCPAAYRYARAQHELLVEARDSLAKAQRRMKKYADRGRRDVQFAIGDLVLLKVSPKVWKRISAKAVHRGLIPKYEGPFEIVSKVGNVAYPLKLPDRLKVHPTFHVSYLKKYHPDLIEASRNVSTRAPPTNMGSFKTARRLPVLAVGDVNRNLPADLYKGIELHNRG</sequence>
<evidence type="ECO:0000256" key="6">
    <source>
        <dbReference type="ARBA" id="ARBA00022918"/>
    </source>
</evidence>
<keyword evidence="5" id="KW-0378">Hydrolase</keyword>
<dbReference type="OrthoDB" id="1939491at2759"/>
<evidence type="ECO:0000256" key="3">
    <source>
        <dbReference type="ARBA" id="ARBA00022722"/>
    </source>
</evidence>
<evidence type="ECO:0000256" key="4">
    <source>
        <dbReference type="ARBA" id="ARBA00022759"/>
    </source>
</evidence>
<dbReference type="EMBL" id="CACSLK010021322">
    <property type="protein sequence ID" value="CAA0821791.1"/>
    <property type="molecule type" value="Genomic_DNA"/>
</dbReference>
<name>A0A9N7N3X6_STRHE</name>
<evidence type="ECO:0000256" key="2">
    <source>
        <dbReference type="ARBA" id="ARBA00022695"/>
    </source>
</evidence>
<dbReference type="Pfam" id="PF17917">
    <property type="entry name" value="RT_RNaseH"/>
    <property type="match status" value="1"/>
</dbReference>
<dbReference type="InterPro" id="IPR050951">
    <property type="entry name" value="Retrovirus_Pol_polyprotein"/>
</dbReference>
<dbReference type="GO" id="GO:0003676">
    <property type="term" value="F:nucleic acid binding"/>
    <property type="evidence" value="ECO:0007669"/>
    <property type="project" value="InterPro"/>
</dbReference>
<keyword evidence="2" id="KW-0548">Nucleotidyltransferase</keyword>
<feature type="domain" description="Tf2-1-like SH3-like" evidence="8">
    <location>
        <begin position="535"/>
        <end position="601"/>
    </location>
</feature>
<protein>
    <recommendedName>
        <fullName evidence="11">Reverse transcriptase RNase H-like domain-containing protein</fullName>
    </recommendedName>
</protein>
<dbReference type="SUPFAM" id="SSF56672">
    <property type="entry name" value="DNA/RNA polymerases"/>
    <property type="match status" value="2"/>
</dbReference>
<keyword evidence="10" id="KW-1185">Reference proteome</keyword>
<evidence type="ECO:0008006" key="11">
    <source>
        <dbReference type="Google" id="ProtNLM"/>
    </source>
</evidence>
<evidence type="ECO:0000259" key="7">
    <source>
        <dbReference type="Pfam" id="PF17917"/>
    </source>
</evidence>
<keyword evidence="1" id="KW-0808">Transferase</keyword>
<organism evidence="9 10">
    <name type="scientific">Striga hermonthica</name>
    <name type="common">Purple witchweed</name>
    <name type="synonym">Buchnera hermonthica</name>
    <dbReference type="NCBI Taxonomy" id="68872"/>
    <lineage>
        <taxon>Eukaryota</taxon>
        <taxon>Viridiplantae</taxon>
        <taxon>Streptophyta</taxon>
        <taxon>Embryophyta</taxon>
        <taxon>Tracheophyta</taxon>
        <taxon>Spermatophyta</taxon>
        <taxon>Magnoliopsida</taxon>
        <taxon>eudicotyledons</taxon>
        <taxon>Gunneridae</taxon>
        <taxon>Pentapetalae</taxon>
        <taxon>asterids</taxon>
        <taxon>lamiids</taxon>
        <taxon>Lamiales</taxon>
        <taxon>Orobanchaceae</taxon>
        <taxon>Buchnereae</taxon>
        <taxon>Striga</taxon>
    </lineage>
</organism>
<dbReference type="Gene3D" id="3.30.420.10">
    <property type="entry name" value="Ribonuclease H-like superfamily/Ribonuclease H"/>
    <property type="match status" value="2"/>
</dbReference>
<proteinExistence type="predicted"/>
<evidence type="ECO:0000313" key="10">
    <source>
        <dbReference type="Proteomes" id="UP001153555"/>
    </source>
</evidence>
<dbReference type="InterPro" id="IPR043502">
    <property type="entry name" value="DNA/RNA_pol_sf"/>
</dbReference>
<dbReference type="Pfam" id="PF24626">
    <property type="entry name" value="SH3_Tf2-1"/>
    <property type="match status" value="1"/>
</dbReference>
<dbReference type="CDD" id="cd09274">
    <property type="entry name" value="RNase_HI_RT_Ty3"/>
    <property type="match status" value="1"/>
</dbReference>
<comment type="caution">
    <text evidence="9">The sequence shown here is derived from an EMBL/GenBank/DDBJ whole genome shotgun (WGS) entry which is preliminary data.</text>
</comment>
<dbReference type="GO" id="GO:0004519">
    <property type="term" value="F:endonuclease activity"/>
    <property type="evidence" value="ECO:0007669"/>
    <property type="project" value="UniProtKB-KW"/>
</dbReference>
<evidence type="ECO:0000256" key="1">
    <source>
        <dbReference type="ARBA" id="ARBA00022679"/>
    </source>
</evidence>
<reference evidence="9" key="1">
    <citation type="submission" date="2019-12" db="EMBL/GenBank/DDBJ databases">
        <authorList>
            <person name="Scholes J."/>
        </authorList>
    </citation>
    <scope>NUCLEOTIDE SEQUENCE</scope>
</reference>
<dbReference type="GO" id="GO:0003964">
    <property type="term" value="F:RNA-directed DNA polymerase activity"/>
    <property type="evidence" value="ECO:0007669"/>
    <property type="project" value="UniProtKB-KW"/>
</dbReference>
<accession>A0A9N7N3X6</accession>
<gene>
    <name evidence="9" type="ORF">SHERM_19550</name>
</gene>
<evidence type="ECO:0000259" key="8">
    <source>
        <dbReference type="Pfam" id="PF24626"/>
    </source>
</evidence>
<dbReference type="PANTHER" id="PTHR37984">
    <property type="entry name" value="PROTEIN CBG26694"/>
    <property type="match status" value="1"/>
</dbReference>
<dbReference type="AlphaFoldDB" id="A0A9N7N3X6"/>
<keyword evidence="3" id="KW-0540">Nuclease</keyword>
<dbReference type="InterPro" id="IPR056924">
    <property type="entry name" value="SH3_Tf2-1"/>
</dbReference>
<dbReference type="Gene3D" id="3.30.70.270">
    <property type="match status" value="1"/>
</dbReference>
<keyword evidence="6" id="KW-0695">RNA-directed DNA polymerase</keyword>
<dbReference type="InterPro" id="IPR043128">
    <property type="entry name" value="Rev_trsase/Diguanyl_cyclase"/>
</dbReference>